<organism evidence="3 4">
    <name type="scientific">Streptomyces racemochromogenes</name>
    <dbReference type="NCBI Taxonomy" id="67353"/>
    <lineage>
        <taxon>Bacteria</taxon>
        <taxon>Bacillati</taxon>
        <taxon>Actinomycetota</taxon>
        <taxon>Actinomycetes</taxon>
        <taxon>Kitasatosporales</taxon>
        <taxon>Streptomycetaceae</taxon>
        <taxon>Streptomyces</taxon>
    </lineage>
</organism>
<dbReference type="GO" id="GO:0051213">
    <property type="term" value="F:dioxygenase activity"/>
    <property type="evidence" value="ECO:0007669"/>
    <property type="project" value="UniProtKB-KW"/>
</dbReference>
<evidence type="ECO:0000259" key="2">
    <source>
        <dbReference type="Pfam" id="PF00775"/>
    </source>
</evidence>
<feature type="domain" description="Intradiol ring-cleavage dioxygenases" evidence="2">
    <location>
        <begin position="68"/>
        <end position="139"/>
    </location>
</feature>
<dbReference type="InterPro" id="IPR006311">
    <property type="entry name" value="TAT_signal"/>
</dbReference>
<comment type="caution">
    <text evidence="3">The sequence shown here is derived from an EMBL/GenBank/DDBJ whole genome shotgun (WGS) entry which is preliminary data.</text>
</comment>
<keyword evidence="1" id="KW-0732">Signal</keyword>
<dbReference type="PANTHER" id="PTHR34315">
    <property type="match status" value="1"/>
</dbReference>
<dbReference type="Proteomes" id="UP001610631">
    <property type="component" value="Unassembled WGS sequence"/>
</dbReference>
<evidence type="ECO:0000313" key="3">
    <source>
        <dbReference type="EMBL" id="MFH7596787.1"/>
    </source>
</evidence>
<feature type="signal peptide" evidence="1">
    <location>
        <begin position="1"/>
        <end position="24"/>
    </location>
</feature>
<dbReference type="Gene3D" id="2.60.130.10">
    <property type="entry name" value="Aromatic compound dioxygenase"/>
    <property type="match status" value="1"/>
</dbReference>
<evidence type="ECO:0000256" key="1">
    <source>
        <dbReference type="SAM" id="SignalP"/>
    </source>
</evidence>
<dbReference type="RefSeq" id="WP_395510601.1">
    <property type="nucleotide sequence ID" value="NZ_JBBDHD010000038.1"/>
</dbReference>
<dbReference type="InterPro" id="IPR000627">
    <property type="entry name" value="Intradiol_dOase_C"/>
</dbReference>
<dbReference type="PANTHER" id="PTHR34315:SF1">
    <property type="entry name" value="INTRADIOL RING-CLEAVAGE DIOXYGENASES DOMAIN-CONTAINING PROTEIN-RELATED"/>
    <property type="match status" value="1"/>
</dbReference>
<name>A0ABW7PFZ6_9ACTN</name>
<dbReference type="Pfam" id="PF00775">
    <property type="entry name" value="Dioxygenase_C"/>
    <property type="match status" value="1"/>
</dbReference>
<dbReference type="SUPFAM" id="SSF49482">
    <property type="entry name" value="Aromatic compound dioxygenase"/>
    <property type="match status" value="1"/>
</dbReference>
<feature type="chain" id="PRO_5046009502" evidence="1">
    <location>
        <begin position="25"/>
        <end position="220"/>
    </location>
</feature>
<dbReference type="EMBL" id="JBBDHD010000038">
    <property type="protein sequence ID" value="MFH7596787.1"/>
    <property type="molecule type" value="Genomic_DNA"/>
</dbReference>
<proteinExistence type="predicted"/>
<reference evidence="3 4" key="1">
    <citation type="submission" date="2024-03" db="EMBL/GenBank/DDBJ databases">
        <title>Whole genome sequencing of Streptomyces racemochromogenes, to identify antimicrobial biosynthetic gene clusters.</title>
        <authorList>
            <person name="Suryawanshi P."/>
            <person name="Krishnaraj P.U."/>
            <person name="Arun Y.P."/>
            <person name="Suryawanshi M.P."/>
            <person name="Rakshit O."/>
        </authorList>
    </citation>
    <scope>NUCLEOTIDE SEQUENCE [LARGE SCALE GENOMIC DNA]</scope>
    <source>
        <strain evidence="3 4">AUDT626</strain>
    </source>
</reference>
<accession>A0ABW7PFZ6</accession>
<sequence length="220" mass="22770">MTDSGTFPSSRRALLLAVGSASVAALTAGCGRPAAAPPGGSTPGCVLAVEAGAGPNYSGPGATRSDVTDGREGVPLRLELTVVRASAGCRPLAGAAVDIWQADAGGVYSEGRQGPLRGVQVTDSAGRCVFRTIVPGWYAGLAPHIHFKVRPDARSETTSQFFLPEDFLREVYARPPYTRRKAPRSPNAHDDRYRAAAGTMTLAPVAEGGGYRAAYTVGIA</sequence>
<dbReference type="PROSITE" id="PS51318">
    <property type="entry name" value="TAT"/>
    <property type="match status" value="1"/>
</dbReference>
<evidence type="ECO:0000313" key="4">
    <source>
        <dbReference type="Proteomes" id="UP001610631"/>
    </source>
</evidence>
<keyword evidence="4" id="KW-1185">Reference proteome</keyword>
<keyword evidence="3" id="KW-0223">Dioxygenase</keyword>
<dbReference type="InterPro" id="IPR015889">
    <property type="entry name" value="Intradiol_dOase_core"/>
</dbReference>
<protein>
    <submittedName>
        <fullName evidence="3">Intradiol ring-cleavage dioxygenase</fullName>
    </submittedName>
</protein>
<keyword evidence="3" id="KW-0560">Oxidoreductase</keyword>
<gene>
    <name evidence="3" type="ORF">WDV06_17055</name>
</gene>